<name>A0A2I3G6V8_NOMLE</name>
<keyword evidence="4" id="KW-1185">Reference proteome</keyword>
<dbReference type="EMBL" id="ADFV01120776">
    <property type="status" value="NOT_ANNOTATED_CDS"/>
    <property type="molecule type" value="Genomic_DNA"/>
</dbReference>
<sequence>MRQGLLVLVLVLGLGLGLAAGSQVQEWYPRESHTLNWNKFSGFWYILATATDAQGFLPARDKRKLGASVVKVNKVGQLCVLLAFSRGQGCGRAQPHHPGTSGHWESLSVKGVKAFHVLSTDYSYGLVYLRLGRAAQNYKNLLLFHRQNVSSFQSLKEFMDACDILGLSKAAVILPKDASCAHTILP</sequence>
<dbReference type="OMA" id="SWTQEFF"/>
<dbReference type="AlphaFoldDB" id="A0A2I3G6V8"/>
<dbReference type="PROSITE" id="PS00213">
    <property type="entry name" value="LIPOCALIN"/>
    <property type="match status" value="1"/>
</dbReference>
<reference evidence="3" key="3">
    <citation type="submission" date="2025-09" db="UniProtKB">
        <authorList>
            <consortium name="Ensembl"/>
        </authorList>
    </citation>
    <scope>IDENTIFICATION</scope>
</reference>
<dbReference type="Ensembl" id="ENSNLET00000047562.1">
    <property type="protein sequence ID" value="ENSNLEP00000027257.1"/>
    <property type="gene ID" value="ENSNLEG00000008369.3"/>
</dbReference>
<evidence type="ECO:0000313" key="3">
    <source>
        <dbReference type="Ensembl" id="ENSNLEP00000027257.1"/>
    </source>
</evidence>
<comment type="similarity">
    <text evidence="1">Belongs to the calycin superfamily. Lipocalin family.</text>
</comment>
<evidence type="ECO:0000313" key="4">
    <source>
        <dbReference type="Proteomes" id="UP000001073"/>
    </source>
</evidence>
<dbReference type="InterPro" id="IPR022272">
    <property type="entry name" value="Lipocalin_CS"/>
</dbReference>
<reference evidence="3 4" key="1">
    <citation type="submission" date="2012-10" db="EMBL/GenBank/DDBJ databases">
        <authorList>
            <consortium name="Gibbon Genome Sequencing Consortium"/>
        </authorList>
    </citation>
    <scope>NUCLEOTIDE SEQUENCE [LARGE SCALE GENOMIC DNA]</scope>
</reference>
<organism evidence="3 4">
    <name type="scientific">Nomascus leucogenys</name>
    <name type="common">Northern white-cheeked gibbon</name>
    <name type="synonym">Hylobates leucogenys</name>
    <dbReference type="NCBI Taxonomy" id="61853"/>
    <lineage>
        <taxon>Eukaryota</taxon>
        <taxon>Metazoa</taxon>
        <taxon>Chordata</taxon>
        <taxon>Craniata</taxon>
        <taxon>Vertebrata</taxon>
        <taxon>Euteleostomi</taxon>
        <taxon>Mammalia</taxon>
        <taxon>Eutheria</taxon>
        <taxon>Euarchontoglires</taxon>
        <taxon>Primates</taxon>
        <taxon>Haplorrhini</taxon>
        <taxon>Catarrhini</taxon>
        <taxon>Hylobatidae</taxon>
        <taxon>Nomascus</taxon>
    </lineage>
</organism>
<feature type="signal peptide" evidence="2">
    <location>
        <begin position="1"/>
        <end position="19"/>
    </location>
</feature>
<evidence type="ECO:0000256" key="1">
    <source>
        <dbReference type="ARBA" id="ARBA00006889"/>
    </source>
</evidence>
<dbReference type="Gene3D" id="2.40.128.20">
    <property type="match status" value="1"/>
</dbReference>
<dbReference type="InterPro" id="IPR012674">
    <property type="entry name" value="Calycin"/>
</dbReference>
<dbReference type="GO" id="GO:0036094">
    <property type="term" value="F:small molecule binding"/>
    <property type="evidence" value="ECO:0007669"/>
    <property type="project" value="InterPro"/>
</dbReference>
<gene>
    <name evidence="3" type="primary">LCN10</name>
</gene>
<accession>A0A2I3G6V8</accession>
<dbReference type="Proteomes" id="UP000001073">
    <property type="component" value="Chromosome 8"/>
</dbReference>
<dbReference type="GeneTree" id="ENSGT01050000244868"/>
<evidence type="ECO:0000256" key="2">
    <source>
        <dbReference type="SAM" id="SignalP"/>
    </source>
</evidence>
<dbReference type="SUPFAM" id="SSF50814">
    <property type="entry name" value="Lipocalins"/>
    <property type="match status" value="1"/>
</dbReference>
<dbReference type="PANTHER" id="PTHR11430">
    <property type="entry name" value="LIPOCALIN"/>
    <property type="match status" value="1"/>
</dbReference>
<feature type="chain" id="PRO_5014193772" evidence="2">
    <location>
        <begin position="20"/>
        <end position="186"/>
    </location>
</feature>
<protein>
    <submittedName>
        <fullName evidence="3">Lipocalin 10</fullName>
    </submittedName>
</protein>
<dbReference type="CDD" id="cd19425">
    <property type="entry name" value="lipocalin_10-like"/>
    <property type="match status" value="1"/>
</dbReference>
<keyword evidence="2" id="KW-0732">Signal</keyword>
<dbReference type="PANTHER" id="PTHR11430:SF79">
    <property type="entry name" value="EPIDIDYMAL-SPECIFIC LIPOCALIN-10"/>
    <property type="match status" value="1"/>
</dbReference>
<reference evidence="3" key="2">
    <citation type="submission" date="2025-08" db="UniProtKB">
        <authorList>
            <consortium name="Ensembl"/>
        </authorList>
    </citation>
    <scope>IDENTIFICATION</scope>
</reference>
<proteinExistence type="inferred from homology"/>
<dbReference type="InterPro" id="IPR002345">
    <property type="entry name" value="Lipocalin"/>
</dbReference>